<dbReference type="RefSeq" id="WP_309940068.1">
    <property type="nucleotide sequence ID" value="NZ_AP025305.1"/>
</dbReference>
<comment type="catalytic activity">
    <reaction evidence="3">
        <text>2-C-methyl-D-erythritol 4-phosphate + CTP + H(+) = 4-CDP-2-C-methyl-D-erythritol + diphosphate</text>
        <dbReference type="Rhea" id="RHEA:13429"/>
        <dbReference type="ChEBI" id="CHEBI:15378"/>
        <dbReference type="ChEBI" id="CHEBI:33019"/>
        <dbReference type="ChEBI" id="CHEBI:37563"/>
        <dbReference type="ChEBI" id="CHEBI:57823"/>
        <dbReference type="ChEBI" id="CHEBI:58262"/>
        <dbReference type="EC" id="2.7.7.60"/>
    </reaction>
</comment>
<comment type="similarity">
    <text evidence="3">Belongs to the IspD/TarI cytidylyltransferase family. IspD subfamily.</text>
</comment>
<dbReference type="AlphaFoldDB" id="A0AAE4BSW3"/>
<keyword evidence="2 3" id="KW-0548">Nucleotidyltransferase</keyword>
<dbReference type="NCBIfam" id="TIGR00453">
    <property type="entry name" value="ispD"/>
    <property type="match status" value="1"/>
</dbReference>
<feature type="site" description="Transition state stabilizer" evidence="3">
    <location>
        <position position="22"/>
    </location>
</feature>
<feature type="site" description="Positions MEP for the nucleophilic attack" evidence="3">
    <location>
        <position position="154"/>
    </location>
</feature>
<name>A0AAE4BSW3_9BACT</name>
<dbReference type="Gene3D" id="3.90.550.10">
    <property type="entry name" value="Spore Coat Polysaccharide Biosynthesis Protein SpsA, Chain A"/>
    <property type="match status" value="1"/>
</dbReference>
<gene>
    <name evidence="3" type="primary">ispD</name>
    <name evidence="4" type="ORF">HNQ88_003257</name>
</gene>
<dbReference type="InterPro" id="IPR034683">
    <property type="entry name" value="IspD/TarI"/>
</dbReference>
<dbReference type="Proteomes" id="UP001185092">
    <property type="component" value="Unassembled WGS sequence"/>
</dbReference>
<comment type="caution">
    <text evidence="4">The sequence shown here is derived from an EMBL/GenBank/DDBJ whole genome shotgun (WGS) entry which is preliminary data.</text>
</comment>
<comment type="function">
    <text evidence="3">Catalyzes the formation of 4-diphosphocytidyl-2-C-methyl-D-erythritol from CTP and 2-C-methyl-D-erythritol 4-phosphate (MEP).</text>
</comment>
<dbReference type="FunFam" id="3.90.550.10:FF:000003">
    <property type="entry name" value="2-C-methyl-D-erythritol 4-phosphate cytidylyltransferase"/>
    <property type="match status" value="1"/>
</dbReference>
<dbReference type="SUPFAM" id="SSF53448">
    <property type="entry name" value="Nucleotide-diphospho-sugar transferases"/>
    <property type="match status" value="1"/>
</dbReference>
<dbReference type="InterPro" id="IPR050088">
    <property type="entry name" value="IspD/TarI_cytidylyltransf_bact"/>
</dbReference>
<reference evidence="4" key="1">
    <citation type="submission" date="2023-07" db="EMBL/GenBank/DDBJ databases">
        <title>Genomic Encyclopedia of Type Strains, Phase IV (KMG-IV): sequencing the most valuable type-strain genomes for metagenomic binning, comparative biology and taxonomic classification.</title>
        <authorList>
            <person name="Goeker M."/>
        </authorList>
    </citation>
    <scope>NUCLEOTIDE SEQUENCE</scope>
    <source>
        <strain evidence="4">DSM 26174</strain>
    </source>
</reference>
<dbReference type="PANTHER" id="PTHR32125:SF4">
    <property type="entry name" value="2-C-METHYL-D-ERYTHRITOL 4-PHOSPHATE CYTIDYLYLTRANSFERASE, CHLOROPLASTIC"/>
    <property type="match status" value="1"/>
</dbReference>
<dbReference type="GO" id="GO:0019288">
    <property type="term" value="P:isopentenyl diphosphate biosynthetic process, methylerythritol 4-phosphate pathway"/>
    <property type="evidence" value="ECO:0007669"/>
    <property type="project" value="UniProtKB-UniRule"/>
</dbReference>
<feature type="site" description="Transition state stabilizer" evidence="3">
    <location>
        <position position="15"/>
    </location>
</feature>
<feature type="site" description="Positions MEP for the nucleophilic attack" evidence="3">
    <location>
        <position position="208"/>
    </location>
</feature>
<keyword evidence="1 3" id="KW-0808">Transferase</keyword>
<evidence type="ECO:0000256" key="2">
    <source>
        <dbReference type="ARBA" id="ARBA00022695"/>
    </source>
</evidence>
<dbReference type="Pfam" id="PF01128">
    <property type="entry name" value="IspD"/>
    <property type="match status" value="1"/>
</dbReference>
<evidence type="ECO:0000313" key="5">
    <source>
        <dbReference type="Proteomes" id="UP001185092"/>
    </source>
</evidence>
<dbReference type="InterPro" id="IPR001228">
    <property type="entry name" value="IspD"/>
</dbReference>
<protein>
    <recommendedName>
        <fullName evidence="3">2-C-methyl-D-erythritol 4-phosphate cytidylyltransferase</fullName>
        <ecNumber evidence="3">2.7.7.60</ecNumber>
    </recommendedName>
    <alternativeName>
        <fullName evidence="3">4-diphosphocytidyl-2C-methyl-D-erythritol synthase</fullName>
    </alternativeName>
    <alternativeName>
        <fullName evidence="3">MEP cytidylyltransferase</fullName>
        <shortName evidence="3">MCT</shortName>
    </alternativeName>
</protein>
<evidence type="ECO:0000256" key="3">
    <source>
        <dbReference type="HAMAP-Rule" id="MF_00108"/>
    </source>
</evidence>
<organism evidence="4 5">
    <name type="scientific">Aureibacter tunicatorum</name>
    <dbReference type="NCBI Taxonomy" id="866807"/>
    <lineage>
        <taxon>Bacteria</taxon>
        <taxon>Pseudomonadati</taxon>
        <taxon>Bacteroidota</taxon>
        <taxon>Cytophagia</taxon>
        <taxon>Cytophagales</taxon>
        <taxon>Persicobacteraceae</taxon>
        <taxon>Aureibacter</taxon>
    </lineage>
</organism>
<proteinExistence type="inferred from homology"/>
<dbReference type="PANTHER" id="PTHR32125">
    <property type="entry name" value="2-C-METHYL-D-ERYTHRITOL 4-PHOSPHATE CYTIDYLYLTRANSFERASE, CHLOROPLASTIC"/>
    <property type="match status" value="1"/>
</dbReference>
<dbReference type="InterPro" id="IPR029044">
    <property type="entry name" value="Nucleotide-diphossugar_trans"/>
</dbReference>
<keyword evidence="3" id="KW-0414">Isoprene biosynthesis</keyword>
<evidence type="ECO:0000313" key="4">
    <source>
        <dbReference type="EMBL" id="MDR6240191.1"/>
    </source>
</evidence>
<evidence type="ECO:0000256" key="1">
    <source>
        <dbReference type="ARBA" id="ARBA00022679"/>
    </source>
</evidence>
<dbReference type="NCBIfam" id="NF001186">
    <property type="entry name" value="PRK00155.2-3"/>
    <property type="match status" value="1"/>
</dbReference>
<dbReference type="EMBL" id="JAVDQD010000004">
    <property type="protein sequence ID" value="MDR6240191.1"/>
    <property type="molecule type" value="Genomic_DNA"/>
</dbReference>
<comment type="pathway">
    <text evidence="3">Isoprenoid biosynthesis; isopentenyl diphosphate biosynthesis via DXP pathway; isopentenyl diphosphate from 1-deoxy-D-xylulose 5-phosphate: step 2/6.</text>
</comment>
<dbReference type="CDD" id="cd02516">
    <property type="entry name" value="CDP-ME_synthetase"/>
    <property type="match status" value="1"/>
</dbReference>
<dbReference type="EC" id="2.7.7.60" evidence="3"/>
<keyword evidence="5" id="KW-1185">Reference proteome</keyword>
<accession>A0AAE4BSW3</accession>
<dbReference type="GO" id="GO:0050518">
    <property type="term" value="F:2-C-methyl-D-erythritol 4-phosphate cytidylyltransferase activity"/>
    <property type="evidence" value="ECO:0007669"/>
    <property type="project" value="UniProtKB-UniRule"/>
</dbReference>
<sequence>MKYNAIIVAGGSGTRMQSSIPKQFLRINNTPIIIHTIRAFQKFSKEINIILVLPKDSIPIWEELKKQYTDIKDIQTCLGGKSRFQSVSNGLACIKSENNNLVAIHDGVRPFATVQMIQNAFDEAEKYGNAICSVKPKDSIRKLNAEGNSQAVDREAYRIIQTPQTFKVEVIKQAFQTEEMSFFTDDASVAEYAGHMIHLVEGSYENIKITTPEDLYLGEAILSKQK</sequence>
<dbReference type="HAMAP" id="MF_00108">
    <property type="entry name" value="IspD"/>
    <property type="match status" value="1"/>
</dbReference>